<dbReference type="EMBL" id="JAUTDP010000013">
    <property type="protein sequence ID" value="KAK3391502.1"/>
    <property type="molecule type" value="Genomic_DNA"/>
</dbReference>
<feature type="compositionally biased region" description="Low complexity" evidence="1">
    <location>
        <begin position="29"/>
        <end position="47"/>
    </location>
</feature>
<sequence length="165" mass="16630">MTSLLSTLSVSSQQPVPTGTVNTAPQQPPFSTSLLSPSSSIAPSSSSVMPTLLSDSGVSSTLPSPPSTVTIPEITVTIPVMTVTVPLTTTSSKQRSFPPARSVPTIIPTPLGSTGAAPVPNGPSSPTTSETPGTLSASILTSTSTPSLPLETYLLLTRVGRPFSG</sequence>
<keyword evidence="3" id="KW-1185">Reference proteome</keyword>
<protein>
    <submittedName>
        <fullName evidence="2">Uncharacterized protein</fullName>
    </submittedName>
</protein>
<feature type="compositionally biased region" description="Low complexity" evidence="1">
    <location>
        <begin position="122"/>
        <end position="142"/>
    </location>
</feature>
<accession>A0AAE0P1J2</accession>
<proteinExistence type="predicted"/>
<feature type="region of interest" description="Disordered" evidence="1">
    <location>
        <begin position="89"/>
        <end position="142"/>
    </location>
</feature>
<dbReference type="AlphaFoldDB" id="A0AAE0P1J2"/>
<name>A0AAE0P1J2_SORBR</name>
<evidence type="ECO:0000313" key="3">
    <source>
        <dbReference type="Proteomes" id="UP001281003"/>
    </source>
</evidence>
<organism evidence="2 3">
    <name type="scientific">Sordaria brevicollis</name>
    <dbReference type="NCBI Taxonomy" id="83679"/>
    <lineage>
        <taxon>Eukaryota</taxon>
        <taxon>Fungi</taxon>
        <taxon>Dikarya</taxon>
        <taxon>Ascomycota</taxon>
        <taxon>Pezizomycotina</taxon>
        <taxon>Sordariomycetes</taxon>
        <taxon>Sordariomycetidae</taxon>
        <taxon>Sordariales</taxon>
        <taxon>Sordariaceae</taxon>
        <taxon>Sordaria</taxon>
    </lineage>
</organism>
<reference evidence="2" key="2">
    <citation type="submission" date="2023-07" db="EMBL/GenBank/DDBJ databases">
        <authorList>
            <consortium name="Lawrence Berkeley National Laboratory"/>
            <person name="Haridas S."/>
            <person name="Hensen N."/>
            <person name="Bonometti L."/>
            <person name="Westerberg I."/>
            <person name="Brannstrom I.O."/>
            <person name="Guillou S."/>
            <person name="Cros-Aarteil S."/>
            <person name="Calhoun S."/>
            <person name="Kuo A."/>
            <person name="Mondo S."/>
            <person name="Pangilinan J."/>
            <person name="Riley R."/>
            <person name="LaButti K."/>
            <person name="Andreopoulos B."/>
            <person name="Lipzen A."/>
            <person name="Chen C."/>
            <person name="Yanf M."/>
            <person name="Daum C."/>
            <person name="Ng V."/>
            <person name="Clum A."/>
            <person name="Steindorff A."/>
            <person name="Ohm R."/>
            <person name="Martin F."/>
            <person name="Silar P."/>
            <person name="Natvig D."/>
            <person name="Lalanne C."/>
            <person name="Gautier V."/>
            <person name="Ament-velasquez S.L."/>
            <person name="Kruys A."/>
            <person name="Hutchinson M.I."/>
            <person name="Powell A.J."/>
            <person name="Barry K."/>
            <person name="Miller A.N."/>
            <person name="Grigoriev I.V."/>
            <person name="Debuchy R."/>
            <person name="Gladieux P."/>
            <person name="Thoren M.H."/>
            <person name="Johannesson H."/>
        </authorList>
    </citation>
    <scope>NUCLEOTIDE SEQUENCE</scope>
    <source>
        <strain evidence="2">FGSC 1904</strain>
    </source>
</reference>
<evidence type="ECO:0000313" key="2">
    <source>
        <dbReference type="EMBL" id="KAK3391502.1"/>
    </source>
</evidence>
<evidence type="ECO:0000256" key="1">
    <source>
        <dbReference type="SAM" id="MobiDB-lite"/>
    </source>
</evidence>
<gene>
    <name evidence="2" type="ORF">B0T20DRAFT_80917</name>
</gene>
<feature type="compositionally biased region" description="Low complexity" evidence="1">
    <location>
        <begin position="1"/>
        <end position="17"/>
    </location>
</feature>
<dbReference type="Proteomes" id="UP001281003">
    <property type="component" value="Unassembled WGS sequence"/>
</dbReference>
<feature type="region of interest" description="Disordered" evidence="1">
    <location>
        <begin position="1"/>
        <end position="48"/>
    </location>
</feature>
<reference evidence="2" key="1">
    <citation type="journal article" date="2023" name="Mol. Phylogenet. Evol.">
        <title>Genome-scale phylogeny and comparative genomics of the fungal order Sordariales.</title>
        <authorList>
            <person name="Hensen N."/>
            <person name="Bonometti L."/>
            <person name="Westerberg I."/>
            <person name="Brannstrom I.O."/>
            <person name="Guillou S."/>
            <person name="Cros-Aarteil S."/>
            <person name="Calhoun S."/>
            <person name="Haridas S."/>
            <person name="Kuo A."/>
            <person name="Mondo S."/>
            <person name="Pangilinan J."/>
            <person name="Riley R."/>
            <person name="LaButti K."/>
            <person name="Andreopoulos B."/>
            <person name="Lipzen A."/>
            <person name="Chen C."/>
            <person name="Yan M."/>
            <person name="Daum C."/>
            <person name="Ng V."/>
            <person name="Clum A."/>
            <person name="Steindorff A."/>
            <person name="Ohm R.A."/>
            <person name="Martin F."/>
            <person name="Silar P."/>
            <person name="Natvig D.O."/>
            <person name="Lalanne C."/>
            <person name="Gautier V."/>
            <person name="Ament-Velasquez S.L."/>
            <person name="Kruys A."/>
            <person name="Hutchinson M.I."/>
            <person name="Powell A.J."/>
            <person name="Barry K."/>
            <person name="Miller A.N."/>
            <person name="Grigoriev I.V."/>
            <person name="Debuchy R."/>
            <person name="Gladieux P."/>
            <person name="Hiltunen Thoren M."/>
            <person name="Johannesson H."/>
        </authorList>
    </citation>
    <scope>NUCLEOTIDE SEQUENCE</scope>
    <source>
        <strain evidence="2">FGSC 1904</strain>
    </source>
</reference>
<comment type="caution">
    <text evidence="2">The sequence shown here is derived from an EMBL/GenBank/DDBJ whole genome shotgun (WGS) entry which is preliminary data.</text>
</comment>